<dbReference type="RefSeq" id="WP_197282315.1">
    <property type="nucleotide sequence ID" value="NZ_JAMDHA010000005.1"/>
</dbReference>
<evidence type="ECO:0000313" key="2">
    <source>
        <dbReference type="Proteomes" id="UP001148185"/>
    </source>
</evidence>
<name>A0A9X4BYZ1_9PSED</name>
<dbReference type="Proteomes" id="UP001148185">
    <property type="component" value="Unassembled WGS sequence"/>
</dbReference>
<comment type="caution">
    <text evidence="1">The sequence shown here is derived from an EMBL/GenBank/DDBJ whole genome shotgun (WGS) entry which is preliminary data.</text>
</comment>
<organism evidence="1 2">
    <name type="scientific">Pseudomonas shahriarae</name>
    <dbReference type="NCBI Taxonomy" id="2745512"/>
    <lineage>
        <taxon>Bacteria</taxon>
        <taxon>Pseudomonadati</taxon>
        <taxon>Pseudomonadota</taxon>
        <taxon>Gammaproteobacteria</taxon>
        <taxon>Pseudomonadales</taxon>
        <taxon>Pseudomonadaceae</taxon>
        <taxon>Pseudomonas</taxon>
    </lineage>
</organism>
<evidence type="ECO:0000313" key="1">
    <source>
        <dbReference type="EMBL" id="MDD1007192.1"/>
    </source>
</evidence>
<protein>
    <submittedName>
        <fullName evidence="1">Uncharacterized protein</fullName>
    </submittedName>
</protein>
<proteinExistence type="predicted"/>
<sequence>MRRLDGGSWTIMCIDGAIAVTSYSSANAKLPVEIGIATGTNTLNVVIGVVPGVIEIHSGDEAEAGLGALEMEAIGLQPTRACELINDFLVGGVVGCREERVKIALQQLYKIAGYEMEFLLEELGDLDISPPTFDQGTCAEMEARRLVFLARQSKSRGASHVRH</sequence>
<reference evidence="1 2" key="1">
    <citation type="submission" date="2022-05" db="EMBL/GenBank/DDBJ databases">
        <title>Novel Pseudomonas spp. Isolated from a Rainbow Trout Aquaculture Facility.</title>
        <authorList>
            <person name="Testerman T."/>
            <person name="Graf J."/>
        </authorList>
    </citation>
    <scope>NUCLEOTIDE SEQUENCE [LARGE SCALE GENOMIC DNA]</scope>
    <source>
        <strain evidence="1 2">ID1042</strain>
    </source>
</reference>
<keyword evidence="2" id="KW-1185">Reference proteome</keyword>
<dbReference type="AlphaFoldDB" id="A0A9X4BYZ1"/>
<accession>A0A9X4BYZ1</accession>
<dbReference type="EMBL" id="JAMDHA010000005">
    <property type="protein sequence ID" value="MDD1007192.1"/>
    <property type="molecule type" value="Genomic_DNA"/>
</dbReference>
<gene>
    <name evidence="1" type="ORF">M5G27_06825</name>
</gene>